<dbReference type="Proteomes" id="UP000515163">
    <property type="component" value="Unplaced"/>
</dbReference>
<dbReference type="PANTHER" id="PTHR13199:SF11">
    <property type="entry name" value="PROTEIN ATOSSA"/>
    <property type="match status" value="1"/>
</dbReference>
<gene>
    <name evidence="5" type="primary">LOC116308641</name>
</gene>
<feature type="domain" description="Atos-like conserved" evidence="3">
    <location>
        <begin position="621"/>
        <end position="679"/>
    </location>
</feature>
<dbReference type="GeneID" id="116308641"/>
<evidence type="ECO:0000259" key="3">
    <source>
        <dbReference type="SMART" id="SM01177"/>
    </source>
</evidence>
<evidence type="ECO:0000313" key="4">
    <source>
        <dbReference type="Proteomes" id="UP000515163"/>
    </source>
</evidence>
<reference evidence="5" key="1">
    <citation type="submission" date="2025-08" db="UniProtKB">
        <authorList>
            <consortium name="RefSeq"/>
        </authorList>
    </citation>
    <scope>IDENTIFICATION</scope>
</reference>
<keyword evidence="4" id="KW-1185">Reference proteome</keyword>
<accession>A0A6P8J5K4</accession>
<dbReference type="InterPro" id="IPR025261">
    <property type="entry name" value="Atos-like_cons_dom"/>
</dbReference>
<dbReference type="InterPro" id="IPR051506">
    <property type="entry name" value="ATOS_Transcription_Regulators"/>
</dbReference>
<dbReference type="OrthoDB" id="8625101at2759"/>
<dbReference type="InParanoid" id="A0A6P8J5K4"/>
<dbReference type="Pfam" id="PF13889">
    <property type="entry name" value="Chromosome_seg"/>
    <property type="match status" value="1"/>
</dbReference>
<feature type="compositionally biased region" description="Basic and acidic residues" evidence="2">
    <location>
        <begin position="494"/>
        <end position="513"/>
    </location>
</feature>
<proteinExistence type="inferred from homology"/>
<sequence length="818" mass="91999">MKPLEVQTADVEEMECELHSKEFFVHVGMLVLEGRMPQQSDRGRIEGHHCGTSKGKVCHTCDDKNEECKEARTWTQIMEAHWQSTHPLVIDVLVKLNEQTDHLLLLEQWTVKIVCSACGPTSSGSQLLQAVRSHLHFSQLSAWLSSSKGILPYEIKYRINEQAEHQSYTFSREPTEHVFPLASLPSPYSLQVQVKSLPRCSIQELLKESQVVEEIFCNNSSDFSLLRSEPSSSSSSSWFSDTRSPLRKRTCLNKAENGQVFVAKEKATEVLSSDSQTRQRSYKTINLGKDFLKLESDGDWKRACLNEAGNGQVFVCKEKETETLFSESQAKSSTCTSRRSDKAINLEKEFLKLATSCDLKPCKSTENLQEESQIGKDSEFLNLGATPSNYEPIMDSNGTSNGISNLSERIKKLGRDIANIDRNVNTHAYQSEQRISGLSALLKEASKECTAEMKTDVSGAREKEKRTSREVAKMVLQRKCRSLSDRGVRVESLRNREPIQKEASRNTAEDRVCNKAKQSPTRQGTTSNSSDVDIHAIRQPVNRDCTYRRSVQLPFSACTEPVFNPKTGLPVSSSPAPLRRSTNELCEDTTDFSNGLSNKVDYRELSKLLSRSAPASTTQSLLVNFEESVLNGRMEPVGTVEGFVAELSTSGSFCPRHVKLPIISCFYRLSDDDAPSPYMGYISLKDDPIGRRGYHVPKKGTIQLTVFNPNMTVVKMFVVLYDCSDMPPRSQTFLRQKTYSALKGNEVKNEVQQNLHYLLHLRFASSKSGKIYLHTDIRVIFARQPPDLGNIYQLFTVTDGPTNPKYTKKHHSSEEPEC</sequence>
<evidence type="ECO:0000256" key="1">
    <source>
        <dbReference type="ARBA" id="ARBA00034497"/>
    </source>
</evidence>
<comment type="similarity">
    <text evidence="1">Belongs to the ATOS family.</text>
</comment>
<dbReference type="InterPro" id="IPR033473">
    <property type="entry name" value="Atos-like_C"/>
</dbReference>
<dbReference type="KEGG" id="aten:116308641"/>
<name>A0A6P8J5K4_ACTTE</name>
<feature type="region of interest" description="Disordered" evidence="2">
    <location>
        <begin position="494"/>
        <end position="530"/>
    </location>
</feature>
<dbReference type="FunCoup" id="A0A6P8J5K4">
    <property type="interactions" value="456"/>
</dbReference>
<feature type="compositionally biased region" description="Polar residues" evidence="2">
    <location>
        <begin position="516"/>
        <end position="530"/>
    </location>
</feature>
<protein>
    <submittedName>
        <fullName evidence="5">Protein FAM214A-like</fullName>
    </submittedName>
</protein>
<dbReference type="AlphaFoldDB" id="A0A6P8J5K4"/>
<dbReference type="PANTHER" id="PTHR13199">
    <property type="entry name" value="GH03947P"/>
    <property type="match status" value="1"/>
</dbReference>
<dbReference type="Pfam" id="PF13915">
    <property type="entry name" value="DUF4210"/>
    <property type="match status" value="1"/>
</dbReference>
<dbReference type="SMART" id="SM01177">
    <property type="entry name" value="DUF4210"/>
    <property type="match status" value="1"/>
</dbReference>
<evidence type="ECO:0000313" key="5">
    <source>
        <dbReference type="RefSeq" id="XP_031574977.1"/>
    </source>
</evidence>
<dbReference type="RefSeq" id="XP_031574977.1">
    <property type="nucleotide sequence ID" value="XM_031719117.1"/>
</dbReference>
<organism evidence="4 5">
    <name type="scientific">Actinia tenebrosa</name>
    <name type="common">Australian red waratah sea anemone</name>
    <dbReference type="NCBI Taxonomy" id="6105"/>
    <lineage>
        <taxon>Eukaryota</taxon>
        <taxon>Metazoa</taxon>
        <taxon>Cnidaria</taxon>
        <taxon>Anthozoa</taxon>
        <taxon>Hexacorallia</taxon>
        <taxon>Actiniaria</taxon>
        <taxon>Actiniidae</taxon>
        <taxon>Actinia</taxon>
    </lineage>
</organism>
<evidence type="ECO:0000256" key="2">
    <source>
        <dbReference type="SAM" id="MobiDB-lite"/>
    </source>
</evidence>